<accession>A0A7M2REF3</accession>
<dbReference type="PANTHER" id="PTHR43649:SF29">
    <property type="entry name" value="OSMOPROTECTIVE COMPOUNDS-BINDING PROTEIN GGTB"/>
    <property type="match status" value="1"/>
</dbReference>
<evidence type="ECO:0000256" key="3">
    <source>
        <dbReference type="SAM" id="MobiDB-lite"/>
    </source>
</evidence>
<dbReference type="Pfam" id="PF01547">
    <property type="entry name" value="SBP_bac_1"/>
    <property type="match status" value="1"/>
</dbReference>
<evidence type="ECO:0000256" key="2">
    <source>
        <dbReference type="ARBA" id="ARBA00022448"/>
    </source>
</evidence>
<dbReference type="KEGG" id="bliq:INP51_11470"/>
<evidence type="ECO:0000313" key="5">
    <source>
        <dbReference type="EMBL" id="QOV18619.1"/>
    </source>
</evidence>
<dbReference type="InterPro" id="IPR050490">
    <property type="entry name" value="Bact_solute-bd_prot1"/>
</dbReference>
<dbReference type="PROSITE" id="PS51257">
    <property type="entry name" value="PROKAR_LIPOPROTEIN"/>
    <property type="match status" value="1"/>
</dbReference>
<organism evidence="5 6">
    <name type="scientific">Blautia liquoris</name>
    <dbReference type="NCBI Taxonomy" id="2779518"/>
    <lineage>
        <taxon>Bacteria</taxon>
        <taxon>Bacillati</taxon>
        <taxon>Bacillota</taxon>
        <taxon>Clostridia</taxon>
        <taxon>Lachnospirales</taxon>
        <taxon>Lachnospiraceae</taxon>
        <taxon>Blautia</taxon>
    </lineage>
</organism>
<name>A0A7M2REF3_9FIRM</name>
<reference evidence="5 6" key="1">
    <citation type="submission" date="2020-10" db="EMBL/GenBank/DDBJ databases">
        <title>Blautia liquoris sp.nov., isolated from the mud in a fermentation cellar used for the production of Chinese strong-flavoured liquor.</title>
        <authorList>
            <person name="Lu L."/>
        </authorList>
    </citation>
    <scope>NUCLEOTIDE SEQUENCE [LARGE SCALE GENOMIC DNA]</scope>
    <source>
        <strain evidence="5 6">LZLJ-3</strain>
    </source>
</reference>
<dbReference type="PANTHER" id="PTHR43649">
    <property type="entry name" value="ARABINOSE-BINDING PROTEIN-RELATED"/>
    <property type="match status" value="1"/>
</dbReference>
<protein>
    <submittedName>
        <fullName evidence="5">Extracellular solute-binding protein</fullName>
    </submittedName>
</protein>
<dbReference type="Proteomes" id="UP000593601">
    <property type="component" value="Chromosome"/>
</dbReference>
<gene>
    <name evidence="5" type="ORF">INP51_11470</name>
</gene>
<sequence>MKRKVLSTLLAGMMIFGSLAGCGKTDTGSASKSESSASGKSGGENSTSATSETKSGEDPKSEKKLKILSIWAEDNDNGILINDICKQYQKDVNPNFSYEYEYVSSDDLTTKIATLASSNDLPDIFVYESGKVLSDMVDSGTVVNISKILEEFGCEDKIMPSAETLLKTLSDTDDLYDLPLGLNVEGFWYNKKLFKQAGIDKTPETWEDFEEDLKMLKDAGIQPLTTGGADGWPATRLVNAYTVRSMGYDAMKKAADGDAKYTEKGYVKAAEVVQNWAKEGYFGKGISTVDSNTAGTMLCNDKTAIYYNGAWFTQNLTDSSYNPGGDDAIGFFNIPVVDEKVSDITSYSMNCGNVLCFSQDKYDDATGWFIKYFVENIGNLGMEKQGTIKGYTYDAKTDATGYTKMVLDEINKSKEGFTWYEATMPAAVSTTAQQNVKLLLSEEMSPEDYMQSIQDAKSLAD</sequence>
<dbReference type="Gene3D" id="3.40.190.10">
    <property type="entry name" value="Periplasmic binding protein-like II"/>
    <property type="match status" value="2"/>
</dbReference>
<dbReference type="InterPro" id="IPR006059">
    <property type="entry name" value="SBP"/>
</dbReference>
<evidence type="ECO:0000256" key="4">
    <source>
        <dbReference type="SAM" id="SignalP"/>
    </source>
</evidence>
<evidence type="ECO:0000256" key="1">
    <source>
        <dbReference type="ARBA" id="ARBA00008520"/>
    </source>
</evidence>
<comment type="similarity">
    <text evidence="1">Belongs to the bacterial solute-binding protein 1 family.</text>
</comment>
<feature type="region of interest" description="Disordered" evidence="3">
    <location>
        <begin position="24"/>
        <end position="60"/>
    </location>
</feature>
<proteinExistence type="inferred from homology"/>
<dbReference type="RefSeq" id="WP_193734981.1">
    <property type="nucleotide sequence ID" value="NZ_CP063304.1"/>
</dbReference>
<dbReference type="EMBL" id="CP063304">
    <property type="protein sequence ID" value="QOV18619.1"/>
    <property type="molecule type" value="Genomic_DNA"/>
</dbReference>
<feature type="signal peptide" evidence="4">
    <location>
        <begin position="1"/>
        <end position="20"/>
    </location>
</feature>
<keyword evidence="6" id="KW-1185">Reference proteome</keyword>
<keyword evidence="4" id="KW-0732">Signal</keyword>
<evidence type="ECO:0000313" key="6">
    <source>
        <dbReference type="Proteomes" id="UP000593601"/>
    </source>
</evidence>
<keyword evidence="2" id="KW-0813">Transport</keyword>
<dbReference type="SUPFAM" id="SSF53850">
    <property type="entry name" value="Periplasmic binding protein-like II"/>
    <property type="match status" value="1"/>
</dbReference>
<feature type="chain" id="PRO_5038489934" evidence="4">
    <location>
        <begin position="21"/>
        <end position="461"/>
    </location>
</feature>
<dbReference type="AlphaFoldDB" id="A0A7M2REF3"/>
<feature type="compositionally biased region" description="Low complexity" evidence="3">
    <location>
        <begin position="28"/>
        <end position="39"/>
    </location>
</feature>